<feature type="signal peptide" evidence="1">
    <location>
        <begin position="1"/>
        <end position="33"/>
    </location>
</feature>
<feature type="domain" description="Peptidoglycan binding-like" evidence="2">
    <location>
        <begin position="132"/>
        <end position="180"/>
    </location>
</feature>
<dbReference type="InterPro" id="IPR002477">
    <property type="entry name" value="Peptidoglycan-bd-like"/>
</dbReference>
<evidence type="ECO:0000256" key="1">
    <source>
        <dbReference type="SAM" id="SignalP"/>
    </source>
</evidence>
<evidence type="ECO:0000313" key="4">
    <source>
        <dbReference type="Proteomes" id="UP000642070"/>
    </source>
</evidence>
<dbReference type="Gene3D" id="2.40.420.20">
    <property type="match status" value="1"/>
</dbReference>
<comment type="caution">
    <text evidence="3">The sequence shown here is derived from an EMBL/GenBank/DDBJ whole genome shotgun (WGS) entry which is preliminary data.</text>
</comment>
<dbReference type="GO" id="GO:1990281">
    <property type="term" value="C:efflux pump complex"/>
    <property type="evidence" value="ECO:0007669"/>
    <property type="project" value="TreeGrafter"/>
</dbReference>
<dbReference type="GO" id="GO:0015562">
    <property type="term" value="F:efflux transmembrane transporter activity"/>
    <property type="evidence" value="ECO:0007669"/>
    <property type="project" value="TreeGrafter"/>
</dbReference>
<reference evidence="3" key="1">
    <citation type="journal article" date="2014" name="Int. J. Syst. Evol. Microbiol.">
        <title>Complete genome sequence of Corynebacterium casei LMG S-19264T (=DSM 44701T), isolated from a smear-ripened cheese.</title>
        <authorList>
            <consortium name="US DOE Joint Genome Institute (JGI-PGF)"/>
            <person name="Walter F."/>
            <person name="Albersmeier A."/>
            <person name="Kalinowski J."/>
            <person name="Ruckert C."/>
        </authorList>
    </citation>
    <scope>NUCLEOTIDE SEQUENCE</scope>
    <source>
        <strain evidence="3">JCM 19831</strain>
    </source>
</reference>
<evidence type="ECO:0000313" key="3">
    <source>
        <dbReference type="EMBL" id="GGM45074.1"/>
    </source>
</evidence>
<dbReference type="Pfam" id="PF01471">
    <property type="entry name" value="PG_binding_1"/>
    <property type="match status" value="1"/>
</dbReference>
<reference evidence="3" key="2">
    <citation type="submission" date="2020-09" db="EMBL/GenBank/DDBJ databases">
        <authorList>
            <person name="Sun Q."/>
            <person name="Ohkuma M."/>
        </authorList>
    </citation>
    <scope>NUCLEOTIDE SEQUENCE</scope>
    <source>
        <strain evidence="3">JCM 19831</strain>
    </source>
</reference>
<dbReference type="Gene3D" id="1.10.101.10">
    <property type="entry name" value="PGBD-like superfamily/PGBD"/>
    <property type="match status" value="1"/>
</dbReference>
<protein>
    <submittedName>
        <fullName evidence="3">Peptidoglycan-binding protein</fullName>
    </submittedName>
</protein>
<dbReference type="PANTHER" id="PTHR30469:SF15">
    <property type="entry name" value="HLYD FAMILY OF SECRETION PROTEINS"/>
    <property type="match status" value="1"/>
</dbReference>
<dbReference type="InterPro" id="IPR036365">
    <property type="entry name" value="PGBD-like_sf"/>
</dbReference>
<dbReference type="InterPro" id="IPR036366">
    <property type="entry name" value="PGBDSf"/>
</dbReference>
<name>A0A917WZY7_9ACTN</name>
<gene>
    <name evidence="3" type="ORF">GCM10007977_053250</name>
</gene>
<proteinExistence type="predicted"/>
<dbReference type="Proteomes" id="UP000642070">
    <property type="component" value="Unassembled WGS sequence"/>
</dbReference>
<dbReference type="SUPFAM" id="SSF47090">
    <property type="entry name" value="PGBD-like"/>
    <property type="match status" value="1"/>
</dbReference>
<organism evidence="3 4">
    <name type="scientific">Dactylosporangium sucinum</name>
    <dbReference type="NCBI Taxonomy" id="1424081"/>
    <lineage>
        <taxon>Bacteria</taxon>
        <taxon>Bacillati</taxon>
        <taxon>Actinomycetota</taxon>
        <taxon>Actinomycetes</taxon>
        <taxon>Micromonosporales</taxon>
        <taxon>Micromonosporaceae</taxon>
        <taxon>Dactylosporangium</taxon>
    </lineage>
</organism>
<accession>A0A917WZY7</accession>
<evidence type="ECO:0000259" key="2">
    <source>
        <dbReference type="Pfam" id="PF01471"/>
    </source>
</evidence>
<feature type="chain" id="PRO_5037277240" evidence="1">
    <location>
        <begin position="34"/>
        <end position="364"/>
    </location>
</feature>
<dbReference type="PANTHER" id="PTHR30469">
    <property type="entry name" value="MULTIDRUG RESISTANCE PROTEIN MDTA"/>
    <property type="match status" value="1"/>
</dbReference>
<sequence>MHPAWRPVTRPVAVRRRAALWAMGVLTAGAAAAAASGLRLRGDAGAPPGARRPPATAEVTRQTIVDTYEQAGNLGYGTETSLAGRIAGVVTRMPLAGDRVTRGQAVYRVDDTPVVLLYGDVAAYRPLAPGVTGADVRQLESNLAALGHGGFTPDARYSASTAAAVRRWQRDLGLPQTGVVELGRVLFAPGEIRVAALTAGVNRSTGGGDEVLRYTGTDRRIVVLLDVSKQRLARAGVAVGVRLPDGRAVAGRVERVSTVVEQPSGPDAPPETRIETVVALADPATAAGLEAAVVTVVFTAADRRDVLTVPVAALVALAEGGYGVEVVDGATTHYVRVEPGLFAGGRVEVTGDGLREGLTVGMPA</sequence>
<dbReference type="EMBL" id="BMPI01000027">
    <property type="protein sequence ID" value="GGM45074.1"/>
    <property type="molecule type" value="Genomic_DNA"/>
</dbReference>
<keyword evidence="1" id="KW-0732">Signal</keyword>
<dbReference type="AlphaFoldDB" id="A0A917WZY7"/>
<keyword evidence="4" id="KW-1185">Reference proteome</keyword>